<dbReference type="eggNOG" id="COG0697">
    <property type="taxonomic scope" value="Bacteria"/>
</dbReference>
<evidence type="ECO:0000256" key="5">
    <source>
        <dbReference type="ARBA" id="ARBA00022989"/>
    </source>
</evidence>
<evidence type="ECO:0000256" key="2">
    <source>
        <dbReference type="ARBA" id="ARBA00007362"/>
    </source>
</evidence>
<dbReference type="OrthoDB" id="9812547at2"/>
<reference evidence="9 10" key="1">
    <citation type="journal article" date="2012" name="Appl. Environ. Microbiol.">
        <title>Genome Sequence of Thermotolerant Bacillus methanolicus: Features and Regulation Related to Methylotrophy and Production of L-Lysine and L-Glutamate from Methanol.</title>
        <authorList>
            <person name="Heggeset T.M."/>
            <person name="Krog A."/>
            <person name="Balzer S."/>
            <person name="Wentzel A."/>
            <person name="Ellingsen T.E."/>
            <person name="Brautaset T."/>
        </authorList>
    </citation>
    <scope>NUCLEOTIDE SEQUENCE [LARGE SCALE GENOMIC DNA]</scope>
    <source>
        <strain evidence="9 10">PB1</strain>
    </source>
</reference>
<dbReference type="Pfam" id="PF00892">
    <property type="entry name" value="EamA"/>
    <property type="match status" value="2"/>
</dbReference>
<dbReference type="PANTHER" id="PTHR32322:SF18">
    <property type="entry name" value="S-ADENOSYLMETHIONINE_S-ADENOSYLHOMOCYSTEINE TRANSPORTER"/>
    <property type="match status" value="1"/>
</dbReference>
<protein>
    <submittedName>
        <fullName evidence="9">EamA family transporter</fullName>
    </submittedName>
</protein>
<feature type="transmembrane region" description="Helical" evidence="7">
    <location>
        <begin position="146"/>
        <end position="167"/>
    </location>
</feature>
<dbReference type="SUPFAM" id="SSF103481">
    <property type="entry name" value="Multidrug resistance efflux transporter EmrE"/>
    <property type="match status" value="2"/>
</dbReference>
<feature type="transmembrane region" description="Helical" evidence="7">
    <location>
        <begin position="120"/>
        <end position="140"/>
    </location>
</feature>
<keyword evidence="4 7" id="KW-0812">Transmembrane</keyword>
<keyword evidence="6 7" id="KW-0472">Membrane</keyword>
<comment type="caution">
    <text evidence="9">The sequence shown here is derived from an EMBL/GenBank/DDBJ whole genome shotgun (WGS) entry which is preliminary data.</text>
</comment>
<evidence type="ECO:0000256" key="4">
    <source>
        <dbReference type="ARBA" id="ARBA00022692"/>
    </source>
</evidence>
<dbReference type="AlphaFoldDB" id="I3DV55"/>
<dbReference type="RefSeq" id="WP_004436355.1">
    <property type="nucleotide sequence ID" value="NZ_AFEU01000003.1"/>
</dbReference>
<sequence>MVILNYFIMCFIFGTTFLAIKIGMDAGAPPFMSAGIRFFLAGFILFIMMKNKGKANMSLLVRKEMLLSGLGLTFGTFATLYWAEQYVNSGIAAVLSATGPMMILLIQTFILRKKLSNKSLIGCFIGFAGVILLLSSSFTFEANPLWFLGSIVILMGEVCYASGALYSKRVIGIFKEISPIALNAAQMMYGGALLVVLSLFTEKIDVESIISIKAMGSLLYLIIVGSMVGHSLFYWLVAKTNPVFPSTWLYISPLIAISLGALLNNEAVTWLMAVGAITIICGTLLVNLDALQEVIKKPILLKKRTY</sequence>
<dbReference type="EMBL" id="AFEU01000003">
    <property type="protein sequence ID" value="EIJ78126.1"/>
    <property type="molecule type" value="Genomic_DNA"/>
</dbReference>
<evidence type="ECO:0000256" key="6">
    <source>
        <dbReference type="ARBA" id="ARBA00023136"/>
    </source>
</evidence>
<feature type="transmembrane region" description="Helical" evidence="7">
    <location>
        <begin position="89"/>
        <end position="111"/>
    </location>
</feature>
<dbReference type="STRING" id="997296.PB1_11219"/>
<evidence type="ECO:0000313" key="10">
    <source>
        <dbReference type="Proteomes" id="UP000010523"/>
    </source>
</evidence>
<evidence type="ECO:0000256" key="1">
    <source>
        <dbReference type="ARBA" id="ARBA00004651"/>
    </source>
</evidence>
<name>I3DV55_BACMT</name>
<evidence type="ECO:0000256" key="7">
    <source>
        <dbReference type="SAM" id="Phobius"/>
    </source>
</evidence>
<feature type="transmembrane region" description="Helical" evidence="7">
    <location>
        <begin position="30"/>
        <end position="49"/>
    </location>
</feature>
<dbReference type="InterPro" id="IPR037185">
    <property type="entry name" value="EmrE-like"/>
</dbReference>
<feature type="transmembrane region" description="Helical" evidence="7">
    <location>
        <begin position="7"/>
        <end position="24"/>
    </location>
</feature>
<feature type="domain" description="EamA" evidence="8">
    <location>
        <begin position="3"/>
        <end position="134"/>
    </location>
</feature>
<proteinExistence type="inferred from homology"/>
<evidence type="ECO:0000313" key="9">
    <source>
        <dbReference type="EMBL" id="EIJ78126.1"/>
    </source>
</evidence>
<dbReference type="InterPro" id="IPR050638">
    <property type="entry name" value="AA-Vitamin_Transporters"/>
</dbReference>
<dbReference type="Proteomes" id="UP000010523">
    <property type="component" value="Unassembled WGS sequence"/>
</dbReference>
<evidence type="ECO:0000259" key="8">
    <source>
        <dbReference type="Pfam" id="PF00892"/>
    </source>
</evidence>
<feature type="transmembrane region" description="Helical" evidence="7">
    <location>
        <begin position="269"/>
        <end position="288"/>
    </location>
</feature>
<feature type="transmembrane region" description="Helical" evidence="7">
    <location>
        <begin position="212"/>
        <end position="236"/>
    </location>
</feature>
<comment type="subcellular location">
    <subcellularLocation>
        <location evidence="1">Cell membrane</location>
        <topology evidence="1">Multi-pass membrane protein</topology>
    </subcellularLocation>
</comment>
<accession>I3DV55</accession>
<organism evidence="9 10">
    <name type="scientific">Bacillus methanolicus PB1</name>
    <dbReference type="NCBI Taxonomy" id="997296"/>
    <lineage>
        <taxon>Bacteria</taxon>
        <taxon>Bacillati</taxon>
        <taxon>Bacillota</taxon>
        <taxon>Bacilli</taxon>
        <taxon>Bacillales</taxon>
        <taxon>Bacillaceae</taxon>
        <taxon>Bacillus</taxon>
    </lineage>
</organism>
<feature type="transmembrane region" description="Helical" evidence="7">
    <location>
        <begin position="65"/>
        <end position="83"/>
    </location>
</feature>
<evidence type="ECO:0000256" key="3">
    <source>
        <dbReference type="ARBA" id="ARBA00022475"/>
    </source>
</evidence>
<gene>
    <name evidence="9" type="ORF">PB1_11219</name>
</gene>
<keyword evidence="10" id="KW-1185">Reference proteome</keyword>
<dbReference type="GO" id="GO:0005886">
    <property type="term" value="C:plasma membrane"/>
    <property type="evidence" value="ECO:0007669"/>
    <property type="project" value="UniProtKB-SubCell"/>
</dbReference>
<keyword evidence="5 7" id="KW-1133">Transmembrane helix</keyword>
<dbReference type="PATRIC" id="fig|997296.3.peg.2359"/>
<dbReference type="InterPro" id="IPR000620">
    <property type="entry name" value="EamA_dom"/>
</dbReference>
<feature type="domain" description="EamA" evidence="8">
    <location>
        <begin position="148"/>
        <end position="287"/>
    </location>
</feature>
<keyword evidence="3" id="KW-1003">Cell membrane</keyword>
<dbReference type="PANTHER" id="PTHR32322">
    <property type="entry name" value="INNER MEMBRANE TRANSPORTER"/>
    <property type="match status" value="1"/>
</dbReference>
<feature type="transmembrane region" description="Helical" evidence="7">
    <location>
        <begin position="179"/>
        <end position="200"/>
    </location>
</feature>
<feature type="transmembrane region" description="Helical" evidence="7">
    <location>
        <begin position="243"/>
        <end position="263"/>
    </location>
</feature>
<comment type="similarity">
    <text evidence="2">Belongs to the EamA transporter family.</text>
</comment>